<dbReference type="eggNOG" id="ENOG502RSD9">
    <property type="taxonomic scope" value="Eukaryota"/>
</dbReference>
<proteinExistence type="predicted"/>
<accession>F4S362</accession>
<protein>
    <recommendedName>
        <fullName evidence="3">Transcription factor TFIID subunit 8 C-terminal domain-containing protein</fullName>
    </recommendedName>
</protein>
<gene>
    <name evidence="4" type="ORF">MELLADRAFT_111428</name>
</gene>
<sequence length="342" mass="38099">MSMTHATARFAILRLISIQLDAAGFTHVQDKSLLEDIEGLLDGLIEGLVHLTYEFAQHTRRSRPNIRDMVTACADQGIELCHLQAVLSQTLPHMSVRETYEDLKFELPIASSTIPHDPTVGFLSSESESEDEQASNQSASRANRPSHSRAKLNMELVGGLPHLPALPAKHTWRQTYVEPAPITVIPPPHVSLPKPTVPTSEARPDSSNLTGVYPFEASLNDPNIPTCLHSLNRRILDTRLVERSLRNLVERTSEDSENSLKHSSSQLNLSSIPSDDFRMHCTSYKDRSNGIRSSDPKLTFITKSLISTAPCALIGVEEKLEFREFNLPNNSPERDLSDELRL</sequence>
<dbReference type="GeneID" id="18924376"/>
<evidence type="ECO:0000313" key="4">
    <source>
        <dbReference type="EMBL" id="EGG00926.1"/>
    </source>
</evidence>
<feature type="chain" id="PRO_5003321959" description="Transcription factor TFIID subunit 8 C-terminal domain-containing protein" evidence="2">
    <location>
        <begin position="23"/>
        <end position="342"/>
    </location>
</feature>
<evidence type="ECO:0000259" key="3">
    <source>
        <dbReference type="Pfam" id="PF10406"/>
    </source>
</evidence>
<keyword evidence="5" id="KW-1185">Reference proteome</keyword>
<dbReference type="EMBL" id="GL883142">
    <property type="protein sequence ID" value="EGG00926.1"/>
    <property type="molecule type" value="Genomic_DNA"/>
</dbReference>
<dbReference type="Gene3D" id="1.10.20.10">
    <property type="entry name" value="Histone, subunit A"/>
    <property type="match status" value="1"/>
</dbReference>
<dbReference type="VEuPathDB" id="FungiDB:MELLADRAFT_111428"/>
<organism evidence="5">
    <name type="scientific">Melampsora larici-populina (strain 98AG31 / pathotype 3-4-7)</name>
    <name type="common">Poplar leaf rust fungus</name>
    <dbReference type="NCBI Taxonomy" id="747676"/>
    <lineage>
        <taxon>Eukaryota</taxon>
        <taxon>Fungi</taxon>
        <taxon>Dikarya</taxon>
        <taxon>Basidiomycota</taxon>
        <taxon>Pucciniomycotina</taxon>
        <taxon>Pucciniomycetes</taxon>
        <taxon>Pucciniales</taxon>
        <taxon>Melampsoraceae</taxon>
        <taxon>Melampsora</taxon>
    </lineage>
</organism>
<dbReference type="KEGG" id="mlr:MELLADRAFT_111428"/>
<dbReference type="InterPro" id="IPR009072">
    <property type="entry name" value="Histone-fold"/>
</dbReference>
<dbReference type="InterPro" id="IPR019473">
    <property type="entry name" value="TFIID_su8_C"/>
</dbReference>
<dbReference type="GO" id="GO:0046982">
    <property type="term" value="F:protein heterodimerization activity"/>
    <property type="evidence" value="ECO:0007669"/>
    <property type="project" value="InterPro"/>
</dbReference>
<keyword evidence="2" id="KW-0732">Signal</keyword>
<dbReference type="InParanoid" id="F4S362"/>
<evidence type="ECO:0000256" key="1">
    <source>
        <dbReference type="SAM" id="MobiDB-lite"/>
    </source>
</evidence>
<feature type="region of interest" description="Disordered" evidence="1">
    <location>
        <begin position="116"/>
        <end position="147"/>
    </location>
</feature>
<feature type="signal peptide" evidence="2">
    <location>
        <begin position="1"/>
        <end position="22"/>
    </location>
</feature>
<feature type="domain" description="Transcription factor TFIID subunit 8 C-terminal" evidence="3">
    <location>
        <begin position="161"/>
        <end position="183"/>
    </location>
</feature>
<dbReference type="AlphaFoldDB" id="F4S362"/>
<dbReference type="CDD" id="cd00076">
    <property type="entry name" value="HFD_SF"/>
    <property type="match status" value="1"/>
</dbReference>
<evidence type="ECO:0000313" key="5">
    <source>
        <dbReference type="Proteomes" id="UP000001072"/>
    </source>
</evidence>
<dbReference type="Proteomes" id="UP000001072">
    <property type="component" value="Unassembled WGS sequence"/>
</dbReference>
<reference evidence="5" key="1">
    <citation type="journal article" date="2011" name="Proc. Natl. Acad. Sci. U.S.A.">
        <title>Obligate biotrophy features unraveled by the genomic analysis of rust fungi.</title>
        <authorList>
            <person name="Duplessis S."/>
            <person name="Cuomo C.A."/>
            <person name="Lin Y.-C."/>
            <person name="Aerts A."/>
            <person name="Tisserant E."/>
            <person name="Veneault-Fourrey C."/>
            <person name="Joly D.L."/>
            <person name="Hacquard S."/>
            <person name="Amselem J."/>
            <person name="Cantarel B.L."/>
            <person name="Chiu R."/>
            <person name="Coutinho P.M."/>
            <person name="Feau N."/>
            <person name="Field M."/>
            <person name="Frey P."/>
            <person name="Gelhaye E."/>
            <person name="Goldberg J."/>
            <person name="Grabherr M.G."/>
            <person name="Kodira C.D."/>
            <person name="Kohler A."/>
            <person name="Kuees U."/>
            <person name="Lindquist E.A."/>
            <person name="Lucas S.M."/>
            <person name="Mago R."/>
            <person name="Mauceli E."/>
            <person name="Morin E."/>
            <person name="Murat C."/>
            <person name="Pangilinan J.L."/>
            <person name="Park R."/>
            <person name="Pearson M."/>
            <person name="Quesneville H."/>
            <person name="Rouhier N."/>
            <person name="Sakthikumar S."/>
            <person name="Salamov A.A."/>
            <person name="Schmutz J."/>
            <person name="Selles B."/>
            <person name="Shapiro H."/>
            <person name="Tanguay P."/>
            <person name="Tuskan G.A."/>
            <person name="Henrissat B."/>
            <person name="Van de Peer Y."/>
            <person name="Rouze P."/>
            <person name="Ellis J.G."/>
            <person name="Dodds P.N."/>
            <person name="Schein J.E."/>
            <person name="Zhong S."/>
            <person name="Hamelin R.C."/>
            <person name="Grigoriev I.V."/>
            <person name="Szabo L.J."/>
            <person name="Martin F."/>
        </authorList>
    </citation>
    <scope>NUCLEOTIDE SEQUENCE [LARGE SCALE GENOMIC DNA]</scope>
    <source>
        <strain evidence="5">98AG31 / pathotype 3-4-7</strain>
    </source>
</reference>
<dbReference type="HOGENOM" id="CLU_811528_0_0_1"/>
<name>F4S362_MELLP</name>
<evidence type="ECO:0000256" key="2">
    <source>
        <dbReference type="SAM" id="SignalP"/>
    </source>
</evidence>
<dbReference type="Pfam" id="PF10406">
    <property type="entry name" value="TAF8_C"/>
    <property type="match status" value="1"/>
</dbReference>
<dbReference type="RefSeq" id="XP_007415774.1">
    <property type="nucleotide sequence ID" value="XM_007415712.1"/>
</dbReference>
<dbReference type="STRING" id="747676.F4S362"/>
<dbReference type="OrthoDB" id="2193813at2759"/>